<dbReference type="InterPro" id="IPR011990">
    <property type="entry name" value="TPR-like_helical_dom_sf"/>
</dbReference>
<organism evidence="5 6">
    <name type="scientific">Fulvivirga imtechensis AK7</name>
    <dbReference type="NCBI Taxonomy" id="1237149"/>
    <lineage>
        <taxon>Bacteria</taxon>
        <taxon>Pseudomonadati</taxon>
        <taxon>Bacteroidota</taxon>
        <taxon>Cytophagia</taxon>
        <taxon>Cytophagales</taxon>
        <taxon>Fulvivirgaceae</taxon>
        <taxon>Fulvivirga</taxon>
    </lineage>
</organism>
<dbReference type="PROSITE" id="PS50005">
    <property type="entry name" value="TPR"/>
    <property type="match status" value="1"/>
</dbReference>
<dbReference type="Gene3D" id="1.25.40.10">
    <property type="entry name" value="Tetratricopeptide repeat domain"/>
    <property type="match status" value="2"/>
</dbReference>
<keyword evidence="2 3" id="KW-0802">TPR repeat</keyword>
<feature type="repeat" description="TPR" evidence="3">
    <location>
        <begin position="194"/>
        <end position="227"/>
    </location>
</feature>
<protein>
    <recommendedName>
        <fullName evidence="7">Tetratricopeptide repeat protein</fullName>
    </recommendedName>
</protein>
<evidence type="ECO:0000313" key="6">
    <source>
        <dbReference type="Proteomes" id="UP000011135"/>
    </source>
</evidence>
<dbReference type="STRING" id="1237149.C900_05057"/>
<dbReference type="SMART" id="SM00028">
    <property type="entry name" value="TPR"/>
    <property type="match status" value="2"/>
</dbReference>
<sequence length="239" mass="26853">MISLRSALSVLLLTLMCGTVYSQNTQNEQQKAPSAGQILSSHYARTYQMALRYNDYGMAKNALYNLYVENPQNDSILYSLSALYLQSGQYASAAISAQDVIQMRPEHIGAVEIMAVSYENLGLKDKALDNYESLYLKTDDYQTLYKIAFLQYELERYNESKINADILMTKKGAEDLKVVFDAGNNEQKEYSIKVALLNLKGLIAKAQGDKAAAKKHFEEALKIAPDFTLAKENLQNIDK</sequence>
<evidence type="ECO:0000256" key="2">
    <source>
        <dbReference type="ARBA" id="ARBA00022803"/>
    </source>
</evidence>
<feature type="chain" id="PRO_5003993360" description="Tetratricopeptide repeat protein" evidence="4">
    <location>
        <begin position="23"/>
        <end position="239"/>
    </location>
</feature>
<evidence type="ECO:0000256" key="3">
    <source>
        <dbReference type="PROSITE-ProRule" id="PRU00339"/>
    </source>
</evidence>
<evidence type="ECO:0000313" key="5">
    <source>
        <dbReference type="EMBL" id="ELR69367.1"/>
    </source>
</evidence>
<feature type="signal peptide" evidence="4">
    <location>
        <begin position="1"/>
        <end position="22"/>
    </location>
</feature>
<dbReference type="Proteomes" id="UP000011135">
    <property type="component" value="Unassembled WGS sequence"/>
</dbReference>
<keyword evidence="1" id="KW-0677">Repeat</keyword>
<dbReference type="EMBL" id="AMZN01000073">
    <property type="protein sequence ID" value="ELR69367.1"/>
    <property type="molecule type" value="Genomic_DNA"/>
</dbReference>
<evidence type="ECO:0000256" key="4">
    <source>
        <dbReference type="SAM" id="SignalP"/>
    </source>
</evidence>
<gene>
    <name evidence="5" type="ORF">C900_05057</name>
</gene>
<evidence type="ECO:0008006" key="7">
    <source>
        <dbReference type="Google" id="ProtNLM"/>
    </source>
</evidence>
<dbReference type="RefSeq" id="WP_009582216.1">
    <property type="nucleotide sequence ID" value="NZ_AMZN01000073.1"/>
</dbReference>
<name>L8JPR9_9BACT</name>
<dbReference type="SUPFAM" id="SSF48452">
    <property type="entry name" value="TPR-like"/>
    <property type="match status" value="1"/>
</dbReference>
<evidence type="ECO:0000256" key="1">
    <source>
        <dbReference type="ARBA" id="ARBA00022737"/>
    </source>
</evidence>
<dbReference type="Pfam" id="PF07719">
    <property type="entry name" value="TPR_2"/>
    <property type="match status" value="1"/>
</dbReference>
<dbReference type="InterPro" id="IPR019734">
    <property type="entry name" value="TPR_rpt"/>
</dbReference>
<proteinExistence type="predicted"/>
<dbReference type="eggNOG" id="COG0457">
    <property type="taxonomic scope" value="Bacteria"/>
</dbReference>
<reference evidence="5 6" key="1">
    <citation type="submission" date="2012-12" db="EMBL/GenBank/DDBJ databases">
        <title>Genome assembly of Fulvivirga imtechensis AK7.</title>
        <authorList>
            <person name="Nupur N."/>
            <person name="Khatri I."/>
            <person name="Kumar R."/>
            <person name="Subramanian S."/>
            <person name="Pinnaka A."/>
        </authorList>
    </citation>
    <scope>NUCLEOTIDE SEQUENCE [LARGE SCALE GENOMIC DNA]</scope>
    <source>
        <strain evidence="5 6">AK7</strain>
    </source>
</reference>
<dbReference type="OrthoDB" id="978953at2"/>
<keyword evidence="6" id="KW-1185">Reference proteome</keyword>
<dbReference type="InterPro" id="IPR013105">
    <property type="entry name" value="TPR_2"/>
</dbReference>
<comment type="caution">
    <text evidence="5">The sequence shown here is derived from an EMBL/GenBank/DDBJ whole genome shotgun (WGS) entry which is preliminary data.</text>
</comment>
<dbReference type="AlphaFoldDB" id="L8JPR9"/>
<keyword evidence="4" id="KW-0732">Signal</keyword>
<accession>L8JPR9</accession>